<protein>
    <recommendedName>
        <fullName evidence="3">HEAT repeat domain-containing protein</fullName>
    </recommendedName>
</protein>
<proteinExistence type="predicted"/>
<accession>A0ABU9AZJ1</accession>
<keyword evidence="2" id="KW-1185">Reference proteome</keyword>
<dbReference type="Proteomes" id="UP001371305">
    <property type="component" value="Unassembled WGS sequence"/>
</dbReference>
<sequence>MSRFVYLVLLLAIIAGRAEEALWEDNKLTPGQPFPGRVMAVESSWGGYRLVIESIGEGDKAYCIAQAWPGGQPHLNYKVIQKADLPVSSSTMIYLNPAIEVGRFSWSMGPWKIGEVFGDDDCLKKAVAMDPATANRQDEPIFSELMPGRIFSIPEEGPTDPVELKKIYDHYTGSKFADIAHELAKRVSEQLDLRGYIPEEKLAEPWTDSLQLTLSQAWRYQMDSVARKETYGEKFGTLMSVLEDPKVGQGRMYALAELHTRIYWGNQHGDKSLPPMEETLARLSAIALNKAEGTELRLALVPILYEYGDPNEYLDLAIELSSLEKKPHRMAEAFRLATPVTSADRLTKANRAKFLNHAFELLRRIDDKKSGTGYFLAGHIGNFVGVSPVRDGQGAFSPDQTLPEYRVDHGLTESFFQKSVDNAMEWWMNNWSQYQGDQGGGEEPASHPGAK</sequence>
<evidence type="ECO:0000313" key="1">
    <source>
        <dbReference type="EMBL" id="MEK7952820.1"/>
    </source>
</evidence>
<name>A0ABU9AZJ1_9BACT</name>
<organism evidence="1 2">
    <name type="scientific">Luteolibacter soli</name>
    <dbReference type="NCBI Taxonomy" id="3135280"/>
    <lineage>
        <taxon>Bacteria</taxon>
        <taxon>Pseudomonadati</taxon>
        <taxon>Verrucomicrobiota</taxon>
        <taxon>Verrucomicrobiia</taxon>
        <taxon>Verrucomicrobiales</taxon>
        <taxon>Verrucomicrobiaceae</taxon>
        <taxon>Luteolibacter</taxon>
    </lineage>
</organism>
<evidence type="ECO:0000313" key="2">
    <source>
        <dbReference type="Proteomes" id="UP001371305"/>
    </source>
</evidence>
<dbReference type="RefSeq" id="WP_341406577.1">
    <property type="nucleotide sequence ID" value="NZ_JBBUKT010000008.1"/>
</dbReference>
<reference evidence="1 2" key="1">
    <citation type="submission" date="2024-04" db="EMBL/GenBank/DDBJ databases">
        <title>Luteolibacter sp. isolated from soil.</title>
        <authorList>
            <person name="An J."/>
        </authorList>
    </citation>
    <scope>NUCLEOTIDE SEQUENCE [LARGE SCALE GENOMIC DNA]</scope>
    <source>
        <strain evidence="1 2">Y139</strain>
    </source>
</reference>
<evidence type="ECO:0008006" key="3">
    <source>
        <dbReference type="Google" id="ProtNLM"/>
    </source>
</evidence>
<comment type="caution">
    <text evidence="1">The sequence shown here is derived from an EMBL/GenBank/DDBJ whole genome shotgun (WGS) entry which is preliminary data.</text>
</comment>
<gene>
    <name evidence="1" type="ORF">WKV53_20065</name>
</gene>
<dbReference type="EMBL" id="JBBUKT010000008">
    <property type="protein sequence ID" value="MEK7952820.1"/>
    <property type="molecule type" value="Genomic_DNA"/>
</dbReference>